<keyword evidence="5 11" id="KW-0004">4Fe-4S</keyword>
<evidence type="ECO:0000256" key="1">
    <source>
        <dbReference type="ARBA" id="ARBA00001966"/>
    </source>
</evidence>
<comment type="cofactor">
    <cofactor evidence="1 11">
        <name>[4Fe-4S] cluster</name>
        <dbReference type="ChEBI" id="CHEBI:49883"/>
    </cofactor>
</comment>
<keyword evidence="7 11" id="KW-0408">Iron</keyword>
<evidence type="ECO:0000259" key="12">
    <source>
        <dbReference type="Pfam" id="PF03313"/>
    </source>
</evidence>
<dbReference type="GO" id="GO:0046872">
    <property type="term" value="F:metal ion binding"/>
    <property type="evidence" value="ECO:0007669"/>
    <property type="project" value="UniProtKB-KW"/>
</dbReference>
<evidence type="ECO:0000256" key="9">
    <source>
        <dbReference type="ARBA" id="ARBA00023239"/>
    </source>
</evidence>
<keyword evidence="9 11" id="KW-0456">Lyase</keyword>
<comment type="caution">
    <text evidence="13">The sequence shown here is derived from an EMBL/GenBank/DDBJ whole genome shotgun (WGS) entry which is preliminary data.</text>
</comment>
<dbReference type="PANTHER" id="PTHR30182:SF1">
    <property type="entry name" value="L-SERINE DEHYDRATASE 1"/>
    <property type="match status" value="1"/>
</dbReference>
<dbReference type="Proteomes" id="UP000580568">
    <property type="component" value="Unassembled WGS sequence"/>
</dbReference>
<keyword evidence="6 11" id="KW-0479">Metal-binding</keyword>
<sequence>MVRNGEELISLCKKNNWTISEFAIQSEMERSESTREAILEEMMKSLRVMIEATAEGCEKEVHSVSGLIGGDGYKLQNYLKQGKSLTGDVMVSAMAKAISCAEVNASMGRIVACPTAGSCGILPAVLLTVGEKLQLSNEKLVEGLFAAAAIGSIIAQNATVAGAEGGCQAECGAAAAMSAAAVVELMGGTPEMSLDAAAIVIKNILGLVCDPIAGLVEVPCAKRNFAGAVSALTTADLVMAGVNSKIPFDDTVDAMYRVGKSLPSELRETAQGGLAVTKTGLKLKKQVFGDE</sequence>
<proteinExistence type="inferred from homology"/>
<gene>
    <name evidence="13" type="ORF">bsdtw1_00385</name>
</gene>
<evidence type="ECO:0000256" key="2">
    <source>
        <dbReference type="ARBA" id="ARBA00004742"/>
    </source>
</evidence>
<evidence type="ECO:0000256" key="3">
    <source>
        <dbReference type="ARBA" id="ARBA00008636"/>
    </source>
</evidence>
<dbReference type="InterPro" id="IPR004642">
    <property type="entry name" value="Ser_deHydtase_asu"/>
</dbReference>
<name>A0A6V8SGS0_9CLOT</name>
<protein>
    <recommendedName>
        <fullName evidence="11">L-serine dehydratase</fullName>
        <ecNumber evidence="11">4.3.1.17</ecNumber>
    </recommendedName>
</protein>
<organism evidence="13 14">
    <name type="scientific">Clostridium fungisolvens</name>
    <dbReference type="NCBI Taxonomy" id="1604897"/>
    <lineage>
        <taxon>Bacteria</taxon>
        <taxon>Bacillati</taxon>
        <taxon>Bacillota</taxon>
        <taxon>Clostridia</taxon>
        <taxon>Eubacteriales</taxon>
        <taxon>Clostridiaceae</taxon>
        <taxon>Clostridium</taxon>
    </lineage>
</organism>
<dbReference type="InterPro" id="IPR051318">
    <property type="entry name" value="Fe-S_L-Ser"/>
</dbReference>
<evidence type="ECO:0000256" key="6">
    <source>
        <dbReference type="ARBA" id="ARBA00022723"/>
    </source>
</evidence>
<evidence type="ECO:0000256" key="10">
    <source>
        <dbReference type="ARBA" id="ARBA00049406"/>
    </source>
</evidence>
<keyword evidence="14" id="KW-1185">Reference proteome</keyword>
<accession>A0A6V8SGS0</accession>
<evidence type="ECO:0000256" key="8">
    <source>
        <dbReference type="ARBA" id="ARBA00023014"/>
    </source>
</evidence>
<comment type="similarity">
    <text evidence="3 11">Belongs to the iron-sulfur dependent L-serine dehydratase family.</text>
</comment>
<dbReference type="PANTHER" id="PTHR30182">
    <property type="entry name" value="L-SERINE DEHYDRATASE"/>
    <property type="match status" value="1"/>
</dbReference>
<evidence type="ECO:0000256" key="7">
    <source>
        <dbReference type="ARBA" id="ARBA00023004"/>
    </source>
</evidence>
<reference evidence="13 14" key="1">
    <citation type="submission" date="2020-07" db="EMBL/GenBank/DDBJ databases">
        <title>A new beta-1,3-glucan-decomposing anaerobic bacterium isolated from anoxic soil subjected to biological soil disinfestation.</title>
        <authorList>
            <person name="Ueki A."/>
            <person name="Tonouchi A."/>
        </authorList>
    </citation>
    <scope>NUCLEOTIDE SEQUENCE [LARGE SCALE GENOMIC DNA]</scope>
    <source>
        <strain evidence="13 14">TW1</strain>
    </source>
</reference>
<evidence type="ECO:0000313" key="13">
    <source>
        <dbReference type="EMBL" id="GFP74338.1"/>
    </source>
</evidence>
<dbReference type="Pfam" id="PF03313">
    <property type="entry name" value="SDH_alpha"/>
    <property type="match status" value="1"/>
</dbReference>
<evidence type="ECO:0000256" key="11">
    <source>
        <dbReference type="RuleBase" id="RU366059"/>
    </source>
</evidence>
<dbReference type="EC" id="4.3.1.17" evidence="11"/>
<dbReference type="InterPro" id="IPR005130">
    <property type="entry name" value="Ser_deHydtase-like_asu"/>
</dbReference>
<dbReference type="RefSeq" id="WP_183275906.1">
    <property type="nucleotide sequence ID" value="NZ_BLZR01000001.1"/>
</dbReference>
<dbReference type="GO" id="GO:0006094">
    <property type="term" value="P:gluconeogenesis"/>
    <property type="evidence" value="ECO:0007669"/>
    <property type="project" value="UniProtKB-KW"/>
</dbReference>
<dbReference type="EMBL" id="BLZR01000001">
    <property type="protein sequence ID" value="GFP74338.1"/>
    <property type="molecule type" value="Genomic_DNA"/>
</dbReference>
<evidence type="ECO:0000313" key="14">
    <source>
        <dbReference type="Proteomes" id="UP000580568"/>
    </source>
</evidence>
<dbReference type="GO" id="GO:0051539">
    <property type="term" value="F:4 iron, 4 sulfur cluster binding"/>
    <property type="evidence" value="ECO:0007669"/>
    <property type="project" value="UniProtKB-UniRule"/>
</dbReference>
<evidence type="ECO:0000256" key="5">
    <source>
        <dbReference type="ARBA" id="ARBA00022485"/>
    </source>
</evidence>
<dbReference type="NCBIfam" id="TIGR00718">
    <property type="entry name" value="sda_alpha"/>
    <property type="match status" value="1"/>
</dbReference>
<keyword evidence="8 11" id="KW-0411">Iron-sulfur</keyword>
<comment type="catalytic activity">
    <reaction evidence="10 11">
        <text>L-serine = pyruvate + NH4(+)</text>
        <dbReference type="Rhea" id="RHEA:19169"/>
        <dbReference type="ChEBI" id="CHEBI:15361"/>
        <dbReference type="ChEBI" id="CHEBI:28938"/>
        <dbReference type="ChEBI" id="CHEBI:33384"/>
        <dbReference type="EC" id="4.3.1.17"/>
    </reaction>
</comment>
<dbReference type="AlphaFoldDB" id="A0A6V8SGS0"/>
<evidence type="ECO:0000256" key="4">
    <source>
        <dbReference type="ARBA" id="ARBA00022432"/>
    </source>
</evidence>
<comment type="pathway">
    <text evidence="2">Carbohydrate biosynthesis; gluconeogenesis.</text>
</comment>
<feature type="domain" description="Serine dehydratase-like alpha subunit" evidence="12">
    <location>
        <begin position="15"/>
        <end position="275"/>
    </location>
</feature>
<keyword evidence="4 11" id="KW-0312">Gluconeogenesis</keyword>
<dbReference type="GO" id="GO:0003941">
    <property type="term" value="F:L-serine ammonia-lyase activity"/>
    <property type="evidence" value="ECO:0007669"/>
    <property type="project" value="UniProtKB-UniRule"/>
</dbReference>